<sequence length="689" mass="77001">MCWAMATGLQNQEGVPENQPREQLAFAVRSIQWSYAIFWSISTRRPGVLEWGEGYYNGDVKTRKTVQSMELNADQMGLQRSEQLRELYESLSAGETSQQARRPSVALSPEDLTDAEWYYLVCMSFRFNPGQGLPGRALSNGQSIWLCSAHDADSKVFSRSLLAKSASIQTVVCFPVLDGVVELGVTELILEDPQLIQQVKTSFLEYPRLICSVQSTSSPSNADNEEDLVCAELGHEIVDAMALDKLNPVTEFEIKPENAPQVFPLSLPPYIPQEEIEFNQDGLEELHANICEDLEAGSPHESSNGCMANQHTEDSFMLENINCGASQVHSWQFINDEFSNCMHGSMNSSECISQTLVNPHKAVSFPKGEKVNNLHLQELQKCNDTKLGSLDLGTDDLHYTRTLSAIFMKSPRLIVAPLFHGGNHTSSFNNWTEGGQGNVPKAQLGTPQKILKKILFEVAWMHGGSLLKSPEENSSKGGLWKPEGDEVGVNHVLSERRRREKLKEKFHVLRSLVPSISKVDQASILGNTIEYLKELEKRVEELESCREPTQYEARARIKYSDMAERTSDNYRYNDIANGRKPTINKRKASDIDETDQEPDWISSKDGLAAGVTVSMTEKEVLIEMRCPWRDCLLLDIMDAVSNLDLDAHTVQSSTVDGILILTIKSKFRGVATASAGMIKQAFRRVVDKC</sequence>
<feature type="domain" description="BHLH" evidence="6">
    <location>
        <begin position="486"/>
        <end position="535"/>
    </location>
</feature>
<dbReference type="GO" id="GO:0005634">
    <property type="term" value="C:nucleus"/>
    <property type="evidence" value="ECO:0007669"/>
    <property type="project" value="UniProtKB-SubCell"/>
</dbReference>
<comment type="subcellular location">
    <subcellularLocation>
        <location evidence="1">Nucleus</location>
    </subcellularLocation>
</comment>
<dbReference type="PROSITE" id="PS50888">
    <property type="entry name" value="BHLH"/>
    <property type="match status" value="1"/>
</dbReference>
<name>A0A3G2Y1E1_PLAAC</name>
<keyword evidence="3" id="KW-0010">Activator</keyword>
<proteinExistence type="evidence at transcript level"/>
<dbReference type="InterPro" id="IPR054502">
    <property type="entry name" value="bHLH-TF_ACT-like_plant"/>
</dbReference>
<dbReference type="InterPro" id="IPR011598">
    <property type="entry name" value="bHLH_dom"/>
</dbReference>
<organism evidence="7">
    <name type="scientific">Platanus acerifolia</name>
    <name type="common">London plane tree</name>
    <dbReference type="NCBI Taxonomy" id="140101"/>
    <lineage>
        <taxon>Eukaryota</taxon>
        <taxon>Viridiplantae</taxon>
        <taxon>Streptophyta</taxon>
        <taxon>Embryophyta</taxon>
        <taxon>Tracheophyta</taxon>
        <taxon>Spermatophyta</taxon>
        <taxon>Magnoliopsida</taxon>
        <taxon>Proteales</taxon>
        <taxon>Platanaceae</taxon>
        <taxon>Platanus</taxon>
    </lineage>
</organism>
<dbReference type="Pfam" id="PF14215">
    <property type="entry name" value="bHLH-MYC_N"/>
    <property type="match status" value="1"/>
</dbReference>
<dbReference type="EMBL" id="MG807476">
    <property type="protein sequence ID" value="AYP18840.1"/>
    <property type="molecule type" value="mRNA"/>
</dbReference>
<dbReference type="GO" id="GO:0046983">
    <property type="term" value="F:protein dimerization activity"/>
    <property type="evidence" value="ECO:0007669"/>
    <property type="project" value="InterPro"/>
</dbReference>
<dbReference type="InterPro" id="IPR025610">
    <property type="entry name" value="MYC/MYB_N"/>
</dbReference>
<dbReference type="Pfam" id="PF22754">
    <property type="entry name" value="bHLH-TF_ACT-like_plant"/>
    <property type="match status" value="1"/>
</dbReference>
<evidence type="ECO:0000256" key="5">
    <source>
        <dbReference type="ARBA" id="ARBA00023242"/>
    </source>
</evidence>
<dbReference type="SUPFAM" id="SSF47459">
    <property type="entry name" value="HLH, helix-loop-helix DNA-binding domain"/>
    <property type="match status" value="1"/>
</dbReference>
<dbReference type="InterPro" id="IPR036638">
    <property type="entry name" value="HLH_DNA-bd_sf"/>
</dbReference>
<evidence type="ECO:0000256" key="3">
    <source>
        <dbReference type="ARBA" id="ARBA00023159"/>
    </source>
</evidence>
<evidence type="ECO:0000259" key="6">
    <source>
        <dbReference type="PROSITE" id="PS50888"/>
    </source>
</evidence>
<protein>
    <submittedName>
        <fullName evidence="7">Transcription factor GL3.2</fullName>
    </submittedName>
</protein>
<accession>A0A3G2Y1E1</accession>
<evidence type="ECO:0000256" key="1">
    <source>
        <dbReference type="ARBA" id="ARBA00004123"/>
    </source>
</evidence>
<evidence type="ECO:0000313" key="7">
    <source>
        <dbReference type="EMBL" id="AYP18840.1"/>
    </source>
</evidence>
<evidence type="ECO:0000256" key="2">
    <source>
        <dbReference type="ARBA" id="ARBA00023015"/>
    </source>
</evidence>
<dbReference type="PANTHER" id="PTHR46266:SF3">
    <property type="entry name" value="TRANSCRIPTION FACTOR EGL1"/>
    <property type="match status" value="1"/>
</dbReference>
<keyword evidence="2" id="KW-0805">Transcription regulation</keyword>
<dbReference type="SMART" id="SM00353">
    <property type="entry name" value="HLH"/>
    <property type="match status" value="1"/>
</dbReference>
<dbReference type="Pfam" id="PF00010">
    <property type="entry name" value="HLH"/>
    <property type="match status" value="1"/>
</dbReference>
<keyword evidence="5" id="KW-0539">Nucleus</keyword>
<reference evidence="7" key="1">
    <citation type="submission" date="2018-01" db="EMBL/GenBank/DDBJ databases">
        <title>Single-repeat R3 MYB transcription factors from Platanus acerifolia negatively regulate trichome formation in Arabidopsis.</title>
        <authorList>
            <person name="Zhang Y."/>
            <person name="Zhang J."/>
            <person name="Shao C."/>
            <person name="Bao Z."/>
            <person name="Liu G."/>
            <person name="Bao M."/>
        </authorList>
    </citation>
    <scope>NUCLEOTIDE SEQUENCE</scope>
</reference>
<dbReference type="Gene3D" id="4.10.280.10">
    <property type="entry name" value="Helix-loop-helix DNA-binding domain"/>
    <property type="match status" value="1"/>
</dbReference>
<dbReference type="AlphaFoldDB" id="A0A3G2Y1E1"/>
<evidence type="ECO:0000256" key="4">
    <source>
        <dbReference type="ARBA" id="ARBA00023163"/>
    </source>
</evidence>
<dbReference type="PANTHER" id="PTHR46266">
    <property type="entry name" value="TRANSCRIPTION FACTOR TT8"/>
    <property type="match status" value="1"/>
</dbReference>
<keyword evidence="4" id="KW-0804">Transcription</keyword>